<feature type="region of interest" description="Disordered" evidence="1">
    <location>
        <begin position="115"/>
        <end position="150"/>
    </location>
</feature>
<evidence type="ECO:0000313" key="2">
    <source>
        <dbReference type="EMBL" id="MCZ0857243.1"/>
    </source>
</evidence>
<comment type="caution">
    <text evidence="2">The sequence shown here is derived from an EMBL/GenBank/DDBJ whole genome shotgun (WGS) entry which is preliminary data.</text>
</comment>
<evidence type="ECO:0000256" key="1">
    <source>
        <dbReference type="SAM" id="MobiDB-lite"/>
    </source>
</evidence>
<organism evidence="2 3">
    <name type="scientific">Actinomyces israelii</name>
    <dbReference type="NCBI Taxonomy" id="1659"/>
    <lineage>
        <taxon>Bacteria</taxon>
        <taxon>Bacillati</taxon>
        <taxon>Actinomycetota</taxon>
        <taxon>Actinomycetes</taxon>
        <taxon>Actinomycetales</taxon>
        <taxon>Actinomycetaceae</taxon>
        <taxon>Actinomyces</taxon>
    </lineage>
</organism>
<evidence type="ECO:0008006" key="4">
    <source>
        <dbReference type="Google" id="ProtNLM"/>
    </source>
</evidence>
<evidence type="ECO:0000313" key="3">
    <source>
        <dbReference type="Proteomes" id="UP001072034"/>
    </source>
</evidence>
<feature type="region of interest" description="Disordered" evidence="1">
    <location>
        <begin position="263"/>
        <end position="283"/>
    </location>
</feature>
<protein>
    <recommendedName>
        <fullName evidence="4">LXG domain-containing protein</fullName>
    </recommendedName>
</protein>
<dbReference type="Proteomes" id="UP001072034">
    <property type="component" value="Unassembled WGS sequence"/>
</dbReference>
<accession>A0ABT4I683</accession>
<dbReference type="RefSeq" id="WP_268916876.1">
    <property type="nucleotide sequence ID" value="NZ_JAPTMY010000006.1"/>
</dbReference>
<feature type="compositionally biased region" description="Low complexity" evidence="1">
    <location>
        <begin position="131"/>
        <end position="140"/>
    </location>
</feature>
<keyword evidence="3" id="KW-1185">Reference proteome</keyword>
<proteinExistence type="predicted"/>
<gene>
    <name evidence="2" type="ORF">OHJ16_04200</name>
</gene>
<name>A0ABT4I683_9ACTO</name>
<reference evidence="2" key="1">
    <citation type="submission" date="2022-10" db="EMBL/GenBank/DDBJ databases">
        <title>Genome sequence of Actinomyces israelii ATCC 10048.</title>
        <authorList>
            <person name="Watt R.M."/>
            <person name="Tong W.M."/>
        </authorList>
    </citation>
    <scope>NUCLEOTIDE SEQUENCE</scope>
    <source>
        <strain evidence="2">ATCC 10048</strain>
    </source>
</reference>
<dbReference type="EMBL" id="JAPTMY010000006">
    <property type="protein sequence ID" value="MCZ0857243.1"/>
    <property type="molecule type" value="Genomic_DNA"/>
</dbReference>
<sequence length="418" mass="43227">MSIDTHLDATPSDIATSAETIGDIKTNVDSAEDDLISARKIIAGDLEGESADAAHRALDDYVTTCEDLVSDLESYRAALDNLSWALSAIKTDLEGIRSRATEGGLELVGETIIRPTDSCSSSGDSPGGGSSPHPGSSCSGTEVGGGESDEKQQKIILYTTLQTDTDDIRSREAEARQAFADACLKITNPIYRTVAGAAGGYFIPSTEGGGPIAAARVGKWGVSRIGDAVELTRAAGLRASGADVARYNYKTMIWRSADQGRHASRWARSKKPTMTQAGGRGTRQWKHALSDRKLGNWRVPASAEGSTGAKVANAAQKVADSKALKYAGRAGTAVSFGVDAYEQWQKDSKDPSMGQGEKVARAATKGAASAAGGWAGAQAGAAIGACVGGPVGAATCCRRPSTWAAIPLRSSSPPSEGS</sequence>